<dbReference type="EMBL" id="JBHFFA010000007">
    <property type="protein sequence ID" value="KAL2611273.1"/>
    <property type="molecule type" value="Genomic_DNA"/>
</dbReference>
<proteinExistence type="predicted"/>
<evidence type="ECO:0000256" key="1">
    <source>
        <dbReference type="SAM" id="MobiDB-lite"/>
    </source>
</evidence>
<dbReference type="Proteomes" id="UP001605036">
    <property type="component" value="Unassembled WGS sequence"/>
</dbReference>
<reference evidence="2 3" key="1">
    <citation type="submission" date="2024-09" db="EMBL/GenBank/DDBJ databases">
        <title>Chromosome-scale assembly of Riccia fluitans.</title>
        <authorList>
            <person name="Paukszto L."/>
            <person name="Sawicki J."/>
            <person name="Karawczyk K."/>
            <person name="Piernik-Szablinska J."/>
            <person name="Szczecinska M."/>
            <person name="Mazdziarz M."/>
        </authorList>
    </citation>
    <scope>NUCLEOTIDE SEQUENCE [LARGE SCALE GENOMIC DNA]</scope>
    <source>
        <strain evidence="2">Rf_01</strain>
        <tissue evidence="2">Aerial parts of the thallus</tissue>
    </source>
</reference>
<name>A0ABD1XQN9_9MARC</name>
<gene>
    <name evidence="2" type="ORF">R1flu_022965</name>
</gene>
<protein>
    <submittedName>
        <fullName evidence="2">Uncharacterized protein</fullName>
    </submittedName>
</protein>
<feature type="region of interest" description="Disordered" evidence="1">
    <location>
        <begin position="1"/>
        <end position="37"/>
    </location>
</feature>
<dbReference type="AlphaFoldDB" id="A0ABD1XQN9"/>
<feature type="region of interest" description="Disordered" evidence="1">
    <location>
        <begin position="51"/>
        <end position="71"/>
    </location>
</feature>
<evidence type="ECO:0000313" key="2">
    <source>
        <dbReference type="EMBL" id="KAL2611273.1"/>
    </source>
</evidence>
<keyword evidence="3" id="KW-1185">Reference proteome</keyword>
<evidence type="ECO:0000313" key="3">
    <source>
        <dbReference type="Proteomes" id="UP001605036"/>
    </source>
</evidence>
<accession>A0ABD1XQN9</accession>
<sequence>MKRDGNDGKEAEATQEANVAARRSECGTHTREKHSTMNAACKDERLNRSMIGNLTNESDQHTGRRALTWQG</sequence>
<feature type="compositionally biased region" description="Basic and acidic residues" evidence="1">
    <location>
        <begin position="22"/>
        <end position="37"/>
    </location>
</feature>
<comment type="caution">
    <text evidence="2">The sequence shown here is derived from an EMBL/GenBank/DDBJ whole genome shotgun (WGS) entry which is preliminary data.</text>
</comment>
<feature type="compositionally biased region" description="Basic and acidic residues" evidence="1">
    <location>
        <begin position="1"/>
        <end position="12"/>
    </location>
</feature>
<organism evidence="2 3">
    <name type="scientific">Riccia fluitans</name>
    <dbReference type="NCBI Taxonomy" id="41844"/>
    <lineage>
        <taxon>Eukaryota</taxon>
        <taxon>Viridiplantae</taxon>
        <taxon>Streptophyta</taxon>
        <taxon>Embryophyta</taxon>
        <taxon>Marchantiophyta</taxon>
        <taxon>Marchantiopsida</taxon>
        <taxon>Marchantiidae</taxon>
        <taxon>Marchantiales</taxon>
        <taxon>Ricciaceae</taxon>
        <taxon>Riccia</taxon>
    </lineage>
</organism>